<feature type="domain" description="Protein kinase" evidence="3">
    <location>
        <begin position="1"/>
        <end position="229"/>
    </location>
</feature>
<dbReference type="InterPro" id="IPR050198">
    <property type="entry name" value="Non-receptor_tyrosine_kinases"/>
</dbReference>
<dbReference type="PROSITE" id="PS50011">
    <property type="entry name" value="PROTEIN_KINASE_DOM"/>
    <property type="match status" value="1"/>
</dbReference>
<dbReference type="PANTHER" id="PTHR24418">
    <property type="entry name" value="TYROSINE-PROTEIN KINASE"/>
    <property type="match status" value="1"/>
</dbReference>
<dbReference type="AlphaFoldDB" id="A9VEB8"/>
<evidence type="ECO:0000256" key="1">
    <source>
        <dbReference type="ARBA" id="ARBA00022741"/>
    </source>
</evidence>
<dbReference type="eggNOG" id="KOG0197">
    <property type="taxonomic scope" value="Eukaryota"/>
</dbReference>
<gene>
    <name evidence="4" type="ORF">MONBRDRAFT_30570</name>
</gene>
<keyword evidence="5" id="KW-1185">Reference proteome</keyword>
<dbReference type="GO" id="GO:0005886">
    <property type="term" value="C:plasma membrane"/>
    <property type="evidence" value="ECO:0000318"/>
    <property type="project" value="GO_Central"/>
</dbReference>
<keyword evidence="2" id="KW-0067">ATP-binding</keyword>
<dbReference type="GeneID" id="5896326"/>
<protein>
    <recommendedName>
        <fullName evidence="3">Protein kinase domain-containing protein</fullName>
    </recommendedName>
</protein>
<keyword evidence="1" id="KW-0547">Nucleotide-binding</keyword>
<sequence>TGYLEPMNKSHSGRCVPVLVNCLEAHSALRLRDAFMAEASILKRIGRDCHPSIASLVGVCFHSQPLYVVQEDCEQGFLATMLRDCRGSQNLEESLSKADLSNMCQKLMSAVEFLHDSSVLLMTLNGFTVMMDVHGEPRIVVLGRDPKLHFDGFIQRWLAPEAVESRSYSMAADMYSFGVSRDKLAIQITSQQLLPCPPGCPAAAYDLMRQCWNYYPSARPLRENLPDFVAENRILGGCRDLQSAIDRLKRGVELGFAINLTHAVSPNYEC</sequence>
<dbReference type="Proteomes" id="UP000001357">
    <property type="component" value="Unassembled WGS sequence"/>
</dbReference>
<feature type="non-terminal residue" evidence="4">
    <location>
        <position position="1"/>
    </location>
</feature>
<dbReference type="SUPFAM" id="SSF56112">
    <property type="entry name" value="Protein kinase-like (PK-like)"/>
    <property type="match status" value="1"/>
</dbReference>
<dbReference type="GO" id="GO:0005524">
    <property type="term" value="F:ATP binding"/>
    <property type="evidence" value="ECO:0007669"/>
    <property type="project" value="UniProtKB-KW"/>
</dbReference>
<dbReference type="EMBL" id="CH991614">
    <property type="protein sequence ID" value="EDQ84123.1"/>
    <property type="molecule type" value="Genomic_DNA"/>
</dbReference>
<evidence type="ECO:0000259" key="3">
    <source>
        <dbReference type="PROSITE" id="PS50011"/>
    </source>
</evidence>
<name>A9VEB8_MONBE</name>
<organism evidence="4 5">
    <name type="scientific">Monosiga brevicollis</name>
    <name type="common">Choanoflagellate</name>
    <dbReference type="NCBI Taxonomy" id="81824"/>
    <lineage>
        <taxon>Eukaryota</taxon>
        <taxon>Choanoflagellata</taxon>
        <taxon>Craspedida</taxon>
        <taxon>Salpingoecidae</taxon>
        <taxon>Monosiga</taxon>
    </lineage>
</organism>
<dbReference type="RefSeq" id="XP_001751065.1">
    <property type="nucleotide sequence ID" value="XM_001751013.1"/>
</dbReference>
<evidence type="ECO:0000313" key="4">
    <source>
        <dbReference type="EMBL" id="EDQ84123.1"/>
    </source>
</evidence>
<accession>A9VEB8</accession>
<evidence type="ECO:0000313" key="5">
    <source>
        <dbReference type="Proteomes" id="UP000001357"/>
    </source>
</evidence>
<dbReference type="InterPro" id="IPR011009">
    <property type="entry name" value="Kinase-like_dom_sf"/>
</dbReference>
<dbReference type="Gene3D" id="1.10.510.10">
    <property type="entry name" value="Transferase(Phosphotransferase) domain 1"/>
    <property type="match status" value="1"/>
</dbReference>
<dbReference type="KEGG" id="mbr:MONBRDRAFT_30570"/>
<dbReference type="STRING" id="81824.A9VEB8"/>
<evidence type="ECO:0000256" key="2">
    <source>
        <dbReference type="ARBA" id="ARBA00022840"/>
    </source>
</evidence>
<dbReference type="InterPro" id="IPR000719">
    <property type="entry name" value="Prot_kinase_dom"/>
</dbReference>
<proteinExistence type="predicted"/>
<dbReference type="Pfam" id="PF07714">
    <property type="entry name" value="PK_Tyr_Ser-Thr"/>
    <property type="match status" value="2"/>
</dbReference>
<reference evidence="4 5" key="1">
    <citation type="journal article" date="2008" name="Nature">
        <title>The genome of the choanoflagellate Monosiga brevicollis and the origin of metazoans.</title>
        <authorList>
            <consortium name="JGI Sequencing"/>
            <person name="King N."/>
            <person name="Westbrook M.J."/>
            <person name="Young S.L."/>
            <person name="Kuo A."/>
            <person name="Abedin M."/>
            <person name="Chapman J."/>
            <person name="Fairclough S."/>
            <person name="Hellsten U."/>
            <person name="Isogai Y."/>
            <person name="Letunic I."/>
            <person name="Marr M."/>
            <person name="Pincus D."/>
            <person name="Putnam N."/>
            <person name="Rokas A."/>
            <person name="Wright K.J."/>
            <person name="Zuzow R."/>
            <person name="Dirks W."/>
            <person name="Good M."/>
            <person name="Goodstein D."/>
            <person name="Lemons D."/>
            <person name="Li W."/>
            <person name="Lyons J.B."/>
            <person name="Morris A."/>
            <person name="Nichols S."/>
            <person name="Richter D.J."/>
            <person name="Salamov A."/>
            <person name="Bork P."/>
            <person name="Lim W.A."/>
            <person name="Manning G."/>
            <person name="Miller W.T."/>
            <person name="McGinnis W."/>
            <person name="Shapiro H."/>
            <person name="Tjian R."/>
            <person name="Grigoriev I.V."/>
            <person name="Rokhsar D."/>
        </authorList>
    </citation>
    <scope>NUCLEOTIDE SEQUENCE [LARGE SCALE GENOMIC DNA]</scope>
    <source>
        <strain evidence="5">MX1 / ATCC 50154</strain>
    </source>
</reference>
<dbReference type="GO" id="GO:0004713">
    <property type="term" value="F:protein tyrosine kinase activity"/>
    <property type="evidence" value="ECO:0000318"/>
    <property type="project" value="GO_Central"/>
</dbReference>
<dbReference type="InParanoid" id="A9VEB8"/>
<dbReference type="InterPro" id="IPR001245">
    <property type="entry name" value="Ser-Thr/Tyr_kinase_cat_dom"/>
</dbReference>